<name>A0A1Z4BL62_9FLAO</name>
<dbReference type="KEGG" id="capn:CBG49_02400"/>
<protein>
    <submittedName>
        <fullName evidence="1">Uncharacterized protein</fullName>
    </submittedName>
</protein>
<evidence type="ECO:0000313" key="2">
    <source>
        <dbReference type="Proteomes" id="UP000197007"/>
    </source>
</evidence>
<dbReference type="AlphaFoldDB" id="A0A1Z4BL62"/>
<proteinExistence type="predicted"/>
<dbReference type="EMBL" id="CP022022">
    <property type="protein sequence ID" value="ASF42031.1"/>
    <property type="molecule type" value="Genomic_DNA"/>
</dbReference>
<keyword evidence="2" id="KW-1185">Reference proteome</keyword>
<dbReference type="Proteomes" id="UP000197007">
    <property type="component" value="Chromosome"/>
</dbReference>
<accession>A0A1Z4BL62</accession>
<evidence type="ECO:0000313" key="1">
    <source>
        <dbReference type="EMBL" id="ASF42031.1"/>
    </source>
</evidence>
<organism evidence="1 2">
    <name type="scientific">Capnocytophaga endodontalis</name>
    <dbReference type="NCBI Taxonomy" id="2708117"/>
    <lineage>
        <taxon>Bacteria</taxon>
        <taxon>Pseudomonadati</taxon>
        <taxon>Bacteroidota</taxon>
        <taxon>Flavobacteriia</taxon>
        <taxon>Flavobacteriales</taxon>
        <taxon>Flavobacteriaceae</taxon>
        <taxon>Capnocytophaga</taxon>
    </lineage>
</organism>
<reference evidence="2" key="1">
    <citation type="submission" date="2017-06" db="EMBL/GenBank/DDBJ databases">
        <title>Complete genome sequence of Capnocytophaga sp. KCOM 1579 (=ChDC OS43) isolated from a human refractory periapical abscess lesion.</title>
        <authorList>
            <person name="Kook J.-K."/>
            <person name="Park S.-N."/>
            <person name="Lim Y.K."/>
            <person name="Roh H."/>
        </authorList>
    </citation>
    <scope>NUCLEOTIDE SEQUENCE [LARGE SCALE GENOMIC DNA]</scope>
    <source>
        <strain evidence="2">ChDC OS43</strain>
    </source>
</reference>
<sequence length="102" mass="12354">MTIIELIKQIKPIPELFIRKHSIFSLEVFIDGWCYRDTKEDVKANVLYTEFYEWLQEKYKVGGSGGWADILLYKFETEEKALDEFFVLFNTFYKEKYKTSLW</sequence>
<dbReference type="RefSeq" id="WP_088593222.1">
    <property type="nucleotide sequence ID" value="NZ_CP022022.1"/>
</dbReference>
<gene>
    <name evidence="1" type="ORF">CBG49_02400</name>
</gene>